<reference evidence="2" key="1">
    <citation type="submission" date="2015-05" db="EMBL/GenBank/DDBJ databases">
        <authorList>
            <person name="Urmite Genomes"/>
        </authorList>
    </citation>
    <scope>NUCLEOTIDE SEQUENCE [LARGE SCALE GENOMIC DNA]</scope>
    <source>
        <strain evidence="2">LF1</strain>
    </source>
</reference>
<evidence type="ECO:0000313" key="1">
    <source>
        <dbReference type="EMBL" id="CRK83651.1"/>
    </source>
</evidence>
<dbReference type="Proteomes" id="UP000199087">
    <property type="component" value="Unassembled WGS sequence"/>
</dbReference>
<keyword evidence="2" id="KW-1185">Reference proteome</keyword>
<evidence type="ECO:0000313" key="2">
    <source>
        <dbReference type="Proteomes" id="UP000199087"/>
    </source>
</evidence>
<gene>
    <name evidence="1" type="ORF">BN000_03641</name>
</gene>
<organism evidence="1 2">
    <name type="scientific">Neobacillus massiliamazoniensis</name>
    <dbReference type="NCBI Taxonomy" id="1499688"/>
    <lineage>
        <taxon>Bacteria</taxon>
        <taxon>Bacillati</taxon>
        <taxon>Bacillota</taxon>
        <taxon>Bacilli</taxon>
        <taxon>Bacillales</taxon>
        <taxon>Bacillaceae</taxon>
        <taxon>Neobacillus</taxon>
    </lineage>
</organism>
<name>A0A0U1P0A3_9BACI</name>
<protein>
    <submittedName>
        <fullName evidence="1">Uncharacterized protein</fullName>
    </submittedName>
</protein>
<dbReference type="EMBL" id="CVRB01000004">
    <property type="protein sequence ID" value="CRK83651.1"/>
    <property type="molecule type" value="Genomic_DNA"/>
</dbReference>
<dbReference type="AlphaFoldDB" id="A0A0U1P0A3"/>
<dbReference type="RefSeq" id="WP_281177029.1">
    <property type="nucleotide sequence ID" value="NZ_CVRB01000004.1"/>
</dbReference>
<proteinExistence type="predicted"/>
<sequence length="43" mass="5220">MLFYQFKKEDFKDVFLPNEQDRLKNQDDLLPEFDEIGTPLNDI</sequence>
<accession>A0A0U1P0A3</accession>